<proteinExistence type="predicted"/>
<sequence length="525" mass="57093">MSNTTTTDTEATYHGYIETTDDALLVFEACRLGMLKRRTRRLCDSERRQITSGSVFVWDEGESGIRRWTDGKRWSPSRVSGCFLVYTELEPKQGGERNTKAGTTSPTFASDQAPRSGGLVKKALSLFTTHNSKLHLVCYYRKEDVGKSAIFTPSRDSLLCNIDIPRSLYPDILPEMVHILSSPTVTAAASAQQHLYHQSTGGQERRRMSVVQPPTSAKSSPLAICSPVTQLRSADGTGGFDRRPLTAHMQPSQSLQRQAQQRIPAHIAVDKSDSHCCRRRRDSLAVMSTGFVGVPTSRRYQTTTNCQDNEMLHRLDTGSSSKSVLGVGVENHTPPNNTSGATDVYLHPPPPAFLPMQSRLVEQNTTASFRSVSHPSPSPYTDDSNTLPSIGSSGRYAMPVGPATAPSSRRNTVFNGDNASNSGTETSLPSISELLNSISSAEQLSSPMPAFDHEVDGGPMDGAGIQSLSTVVRPLTISPKLPSSSPSSAKARAKYLVAPWSRHMCNYSMKSAQASPLVHDPYTIY</sequence>
<protein>
    <submittedName>
        <fullName evidence="2">Gluconate transport-inducing protein</fullName>
    </submittedName>
</protein>
<comment type="caution">
    <text evidence="2">The sequence shown here is derived from an EMBL/GenBank/DDBJ whole genome shotgun (WGS) entry which is preliminary data.</text>
</comment>
<keyword evidence="3" id="KW-1185">Reference proteome</keyword>
<dbReference type="PANTHER" id="PTHR28027">
    <property type="entry name" value="TRANSCRIPTIONAL REGULATOR MIT1"/>
    <property type="match status" value="1"/>
</dbReference>
<feature type="compositionally biased region" description="Polar residues" evidence="1">
    <location>
        <begin position="405"/>
        <end position="428"/>
    </location>
</feature>
<dbReference type="AlphaFoldDB" id="A0A9W8ISZ8"/>
<feature type="compositionally biased region" description="Polar residues" evidence="1">
    <location>
        <begin position="365"/>
        <end position="392"/>
    </location>
</feature>
<gene>
    <name evidence="2" type="primary">PTH2_1</name>
    <name evidence="2" type="ORF">GGH94_000227</name>
</gene>
<reference evidence="2" key="1">
    <citation type="submission" date="2022-07" db="EMBL/GenBank/DDBJ databases">
        <title>Phylogenomic reconstructions and comparative analyses of Kickxellomycotina fungi.</title>
        <authorList>
            <person name="Reynolds N.K."/>
            <person name="Stajich J.E."/>
            <person name="Barry K."/>
            <person name="Grigoriev I.V."/>
            <person name="Crous P."/>
            <person name="Smith M.E."/>
        </authorList>
    </citation>
    <scope>NUCLEOTIDE SEQUENCE</scope>
    <source>
        <strain evidence="2">RSA 476</strain>
    </source>
</reference>
<evidence type="ECO:0000313" key="3">
    <source>
        <dbReference type="Proteomes" id="UP001140074"/>
    </source>
</evidence>
<feature type="region of interest" description="Disordered" evidence="1">
    <location>
        <begin position="365"/>
        <end position="428"/>
    </location>
</feature>
<dbReference type="EMBL" id="JANBUY010000005">
    <property type="protein sequence ID" value="KAJ2868240.1"/>
    <property type="molecule type" value="Genomic_DNA"/>
</dbReference>
<dbReference type="GO" id="GO:0003677">
    <property type="term" value="F:DNA binding"/>
    <property type="evidence" value="ECO:0007669"/>
    <property type="project" value="TreeGrafter"/>
</dbReference>
<feature type="region of interest" description="Disordered" evidence="1">
    <location>
        <begin position="94"/>
        <end position="114"/>
    </location>
</feature>
<organism evidence="2 3">
    <name type="scientific">Coemansia aciculifera</name>
    <dbReference type="NCBI Taxonomy" id="417176"/>
    <lineage>
        <taxon>Eukaryota</taxon>
        <taxon>Fungi</taxon>
        <taxon>Fungi incertae sedis</taxon>
        <taxon>Zoopagomycota</taxon>
        <taxon>Kickxellomycotina</taxon>
        <taxon>Kickxellomycetes</taxon>
        <taxon>Kickxellales</taxon>
        <taxon>Kickxellaceae</taxon>
        <taxon>Coemansia</taxon>
    </lineage>
</organism>
<evidence type="ECO:0000256" key="1">
    <source>
        <dbReference type="SAM" id="MobiDB-lite"/>
    </source>
</evidence>
<dbReference type="Proteomes" id="UP001140074">
    <property type="component" value="Unassembled WGS sequence"/>
</dbReference>
<accession>A0A9W8ISZ8</accession>
<dbReference type="Pfam" id="PF09729">
    <property type="entry name" value="Gti1_Pac2"/>
    <property type="match status" value="1"/>
</dbReference>
<dbReference type="InterPro" id="IPR018608">
    <property type="entry name" value="Gti1/Pac2"/>
</dbReference>
<feature type="compositionally biased region" description="Polar residues" evidence="1">
    <location>
        <begin position="100"/>
        <end position="110"/>
    </location>
</feature>
<dbReference type="PANTHER" id="PTHR28027:SF1">
    <property type="entry name" value="CAMP INDEPENDENT REGULATORY PROTEIN (AFU_ORTHOLOGUE AFUA_3G09640)"/>
    <property type="match status" value="1"/>
</dbReference>
<name>A0A9W8ISZ8_9FUNG</name>
<evidence type="ECO:0000313" key="2">
    <source>
        <dbReference type="EMBL" id="KAJ2868240.1"/>
    </source>
</evidence>